<keyword evidence="3" id="KW-1185">Reference proteome</keyword>
<dbReference type="Pfam" id="PF03551">
    <property type="entry name" value="PadR"/>
    <property type="match status" value="1"/>
</dbReference>
<dbReference type="InterPro" id="IPR052509">
    <property type="entry name" value="Metal_resp_DNA-bind_regulator"/>
</dbReference>
<dbReference type="PANTHER" id="PTHR33169">
    <property type="entry name" value="PADR-FAMILY TRANSCRIPTIONAL REGULATOR"/>
    <property type="match status" value="1"/>
</dbReference>
<gene>
    <name evidence="2" type="ORF">MPAN_015350</name>
</gene>
<name>A0A7U9TKI3_9MOLU</name>
<dbReference type="KEGG" id="manr:MPAN_015350"/>
<dbReference type="AlphaFoldDB" id="A0A7U9TKI3"/>
<evidence type="ECO:0000313" key="2">
    <source>
        <dbReference type="EMBL" id="BCR36642.1"/>
    </source>
</evidence>
<dbReference type="InterPro" id="IPR011991">
    <property type="entry name" value="ArsR-like_HTH"/>
</dbReference>
<dbReference type="Gene3D" id="1.10.10.10">
    <property type="entry name" value="Winged helix-like DNA-binding domain superfamily/Winged helix DNA-binding domain"/>
    <property type="match status" value="1"/>
</dbReference>
<dbReference type="RefSeq" id="WP_176239288.1">
    <property type="nucleotide sequence ID" value="NZ_AP024412.1"/>
</dbReference>
<dbReference type="Proteomes" id="UP000620133">
    <property type="component" value="Chromosome"/>
</dbReference>
<sequence length="100" mass="11971">MKQQVKKGILEIFVLAMLMKGDSYGYKLVNDLVEHIAITESTLYPILRRLEKANELNTYNELFQGRNRKYYQITDIGKKHVDEFLKEWEDVRKIFDLLMK</sequence>
<evidence type="ECO:0000313" key="3">
    <source>
        <dbReference type="Proteomes" id="UP000620133"/>
    </source>
</evidence>
<dbReference type="CDD" id="cd00090">
    <property type="entry name" value="HTH_ARSR"/>
    <property type="match status" value="1"/>
</dbReference>
<dbReference type="EMBL" id="AP024412">
    <property type="protein sequence ID" value="BCR36642.1"/>
    <property type="molecule type" value="Genomic_DNA"/>
</dbReference>
<reference evidence="2" key="1">
    <citation type="submission" date="2021-01" db="EMBL/GenBank/DDBJ databases">
        <title>Draft genome sequence of Acholeplasmataceae bacterium strain Mahy22.</title>
        <authorList>
            <person name="Watanabe M."/>
            <person name="Kojima H."/>
            <person name="Fukui M."/>
        </authorList>
    </citation>
    <scope>NUCLEOTIDE SEQUENCE</scope>
    <source>
        <strain evidence="2">Mahy22</strain>
    </source>
</reference>
<dbReference type="PANTHER" id="PTHR33169:SF14">
    <property type="entry name" value="TRANSCRIPTIONAL REGULATOR RV3488"/>
    <property type="match status" value="1"/>
</dbReference>
<dbReference type="InterPro" id="IPR036388">
    <property type="entry name" value="WH-like_DNA-bd_sf"/>
</dbReference>
<evidence type="ECO:0000259" key="1">
    <source>
        <dbReference type="Pfam" id="PF03551"/>
    </source>
</evidence>
<protein>
    <submittedName>
        <fullName evidence="2">PadR family transcriptional regulator</fullName>
    </submittedName>
</protein>
<organism evidence="2 3">
    <name type="scientific">Mariniplasma anaerobium</name>
    <dbReference type="NCBI Taxonomy" id="2735436"/>
    <lineage>
        <taxon>Bacteria</taxon>
        <taxon>Bacillati</taxon>
        <taxon>Mycoplasmatota</taxon>
        <taxon>Mollicutes</taxon>
        <taxon>Acholeplasmatales</taxon>
        <taxon>Acholeplasmataceae</taxon>
        <taxon>Mariniplasma</taxon>
    </lineage>
</organism>
<dbReference type="InterPro" id="IPR036390">
    <property type="entry name" value="WH_DNA-bd_sf"/>
</dbReference>
<dbReference type="InterPro" id="IPR005149">
    <property type="entry name" value="Tscrpt_reg_PadR_N"/>
</dbReference>
<dbReference type="SUPFAM" id="SSF46785">
    <property type="entry name" value="Winged helix' DNA-binding domain"/>
    <property type="match status" value="1"/>
</dbReference>
<accession>A0A7U9TKI3</accession>
<feature type="domain" description="Transcription regulator PadR N-terminal" evidence="1">
    <location>
        <begin position="14"/>
        <end position="81"/>
    </location>
</feature>
<proteinExistence type="predicted"/>